<feature type="region of interest" description="Disordered" evidence="1">
    <location>
        <begin position="1"/>
        <end position="36"/>
    </location>
</feature>
<reference evidence="2" key="1">
    <citation type="submission" date="2018-05" db="EMBL/GenBank/DDBJ databases">
        <authorList>
            <person name="Lanie J.A."/>
            <person name="Ng W.-L."/>
            <person name="Kazmierczak K.M."/>
            <person name="Andrzejewski T.M."/>
            <person name="Davidsen T.M."/>
            <person name="Wayne K.J."/>
            <person name="Tettelin H."/>
            <person name="Glass J.I."/>
            <person name="Rusch D."/>
            <person name="Podicherti R."/>
            <person name="Tsui H.-C.T."/>
            <person name="Winkler M.E."/>
        </authorList>
    </citation>
    <scope>NUCLEOTIDE SEQUENCE</scope>
</reference>
<organism evidence="2">
    <name type="scientific">marine metagenome</name>
    <dbReference type="NCBI Taxonomy" id="408172"/>
    <lineage>
        <taxon>unclassified sequences</taxon>
        <taxon>metagenomes</taxon>
        <taxon>ecological metagenomes</taxon>
    </lineage>
</organism>
<name>A0A382U8G1_9ZZZZ</name>
<sequence length="49" mass="5313">MAHAATTQSVTPALSKLDRTNRTIVAPGPTSRLPLRQDFTLAQPSIRLI</sequence>
<dbReference type="AlphaFoldDB" id="A0A382U8G1"/>
<protein>
    <submittedName>
        <fullName evidence="2">Uncharacterized protein</fullName>
    </submittedName>
</protein>
<evidence type="ECO:0000313" key="2">
    <source>
        <dbReference type="EMBL" id="SVD30579.1"/>
    </source>
</evidence>
<proteinExistence type="predicted"/>
<gene>
    <name evidence="2" type="ORF">METZ01_LOCUS383433</name>
</gene>
<dbReference type="EMBL" id="UINC01142315">
    <property type="protein sequence ID" value="SVD30579.1"/>
    <property type="molecule type" value="Genomic_DNA"/>
</dbReference>
<accession>A0A382U8G1</accession>
<evidence type="ECO:0000256" key="1">
    <source>
        <dbReference type="SAM" id="MobiDB-lite"/>
    </source>
</evidence>
<feature type="compositionally biased region" description="Polar residues" evidence="1">
    <location>
        <begin position="1"/>
        <end position="12"/>
    </location>
</feature>